<evidence type="ECO:0000256" key="2">
    <source>
        <dbReference type="ARBA" id="ARBA00023002"/>
    </source>
</evidence>
<comment type="similarity">
    <text evidence="1">Belongs to the short-chain dehydrogenases/reductases (SDR) family.</text>
</comment>
<sequence>MTAHLARFTDKVALVTGGSRGIGEAIVRRLAAEGAAVAFTYAASADKAQTLVGQIQSQGGTALAIQADSADVAAIARAVTTTVAHFGALNILVNNAGILQLGSVDEFSLEDFDRLFAVNVRATFAAAKAASAVMRSGDRIISVGSVVAQRSAFPGSSVYSMTKAAIAGMIRGLAIDFAPRGITVNNVQPGPTSTDMNPADVPHADLIKSLVPLGRTGTADEIAGMVAYLASEEAAFVTGASLSIDGGYLA</sequence>
<evidence type="ECO:0000256" key="1">
    <source>
        <dbReference type="ARBA" id="ARBA00006484"/>
    </source>
</evidence>
<dbReference type="EMBL" id="LKEF01000042">
    <property type="protein sequence ID" value="KTB59822.1"/>
    <property type="molecule type" value="Genomic_DNA"/>
</dbReference>
<dbReference type="FunFam" id="3.40.50.720:FF:000084">
    <property type="entry name" value="Short-chain dehydrogenase reductase"/>
    <property type="match status" value="1"/>
</dbReference>
<protein>
    <submittedName>
        <fullName evidence="4">Oxidoreductase</fullName>
    </submittedName>
</protein>
<reference evidence="4 5" key="1">
    <citation type="submission" date="2015-09" db="EMBL/GenBank/DDBJ databases">
        <title>Genome sequence of ICMP 11288.</title>
        <authorList>
            <person name="Visnovsky S."/>
            <person name="Lu A."/>
            <person name="Panda P."/>
            <person name="Pitman A."/>
        </authorList>
    </citation>
    <scope>NUCLEOTIDE SEQUENCE [LARGE SCALE GENOMIC DNA]</scope>
    <source>
        <strain evidence="4 5">ICMP 11288</strain>
    </source>
</reference>
<dbReference type="SMART" id="SM00822">
    <property type="entry name" value="PKS_KR"/>
    <property type="match status" value="1"/>
</dbReference>
<feature type="domain" description="Ketoreductase" evidence="3">
    <location>
        <begin position="11"/>
        <end position="190"/>
    </location>
</feature>
<dbReference type="PANTHER" id="PTHR43639:SF1">
    <property type="entry name" value="SHORT-CHAIN DEHYDROGENASE_REDUCTASE FAMILY PROTEIN"/>
    <property type="match status" value="1"/>
</dbReference>
<proteinExistence type="inferred from homology"/>
<evidence type="ECO:0000259" key="3">
    <source>
        <dbReference type="SMART" id="SM00822"/>
    </source>
</evidence>
<dbReference type="Gene3D" id="3.40.50.720">
    <property type="entry name" value="NAD(P)-binding Rossmann-like Domain"/>
    <property type="match status" value="1"/>
</dbReference>
<accession>A0A0W0HGG4</accession>
<gene>
    <name evidence="4" type="ORF">AO063_19550</name>
</gene>
<dbReference type="Pfam" id="PF13561">
    <property type="entry name" value="adh_short_C2"/>
    <property type="match status" value="1"/>
</dbReference>
<keyword evidence="2" id="KW-0560">Oxidoreductase</keyword>
<dbReference type="PANTHER" id="PTHR43639">
    <property type="entry name" value="OXIDOREDUCTASE, SHORT-CHAIN DEHYDROGENASE/REDUCTASE FAMILY (AFU_ORTHOLOGUE AFUA_5G02870)"/>
    <property type="match status" value="1"/>
</dbReference>
<organism evidence="4 5">
    <name type="scientific">Pseudomonas fluorescens ICMP 11288</name>
    <dbReference type="NCBI Taxonomy" id="1198309"/>
    <lineage>
        <taxon>Bacteria</taxon>
        <taxon>Pseudomonadati</taxon>
        <taxon>Pseudomonadota</taxon>
        <taxon>Gammaproteobacteria</taxon>
        <taxon>Pseudomonadales</taxon>
        <taxon>Pseudomonadaceae</taxon>
        <taxon>Pseudomonas</taxon>
    </lineage>
</organism>
<comment type="caution">
    <text evidence="4">The sequence shown here is derived from an EMBL/GenBank/DDBJ whole genome shotgun (WGS) entry which is preliminary data.</text>
</comment>
<dbReference type="PRINTS" id="PR00080">
    <property type="entry name" value="SDRFAMILY"/>
</dbReference>
<dbReference type="InterPro" id="IPR002347">
    <property type="entry name" value="SDR_fam"/>
</dbReference>
<dbReference type="AlphaFoldDB" id="A0A0W0HGG4"/>
<dbReference type="PROSITE" id="PS00061">
    <property type="entry name" value="ADH_SHORT"/>
    <property type="match status" value="1"/>
</dbReference>
<name>A0A0W0HGG4_PSEFL</name>
<dbReference type="RefSeq" id="WP_058421768.1">
    <property type="nucleotide sequence ID" value="NZ_LKEF01000042.1"/>
</dbReference>
<dbReference type="SUPFAM" id="SSF51735">
    <property type="entry name" value="NAD(P)-binding Rossmann-fold domains"/>
    <property type="match status" value="1"/>
</dbReference>
<dbReference type="Proteomes" id="UP000054197">
    <property type="component" value="Unassembled WGS sequence"/>
</dbReference>
<dbReference type="GO" id="GO:0016491">
    <property type="term" value="F:oxidoreductase activity"/>
    <property type="evidence" value="ECO:0007669"/>
    <property type="project" value="UniProtKB-KW"/>
</dbReference>
<dbReference type="InterPro" id="IPR020904">
    <property type="entry name" value="Sc_DH/Rdtase_CS"/>
</dbReference>
<dbReference type="PRINTS" id="PR00081">
    <property type="entry name" value="GDHRDH"/>
</dbReference>
<evidence type="ECO:0000313" key="5">
    <source>
        <dbReference type="Proteomes" id="UP000054197"/>
    </source>
</evidence>
<evidence type="ECO:0000313" key="4">
    <source>
        <dbReference type="EMBL" id="KTB59822.1"/>
    </source>
</evidence>
<dbReference type="InterPro" id="IPR057326">
    <property type="entry name" value="KR_dom"/>
</dbReference>
<dbReference type="InterPro" id="IPR036291">
    <property type="entry name" value="NAD(P)-bd_dom_sf"/>
</dbReference>